<evidence type="ECO:0000256" key="1">
    <source>
        <dbReference type="SAM" id="Coils"/>
    </source>
</evidence>
<reference evidence="2" key="1">
    <citation type="submission" date="2023-05" db="EMBL/GenBank/DDBJ databases">
        <authorList>
            <person name="Zhang X."/>
        </authorList>
    </citation>
    <scope>NUCLEOTIDE SEQUENCE</scope>
    <source>
        <strain evidence="2">YF14B1</strain>
    </source>
</reference>
<accession>A0AAE3QKE9</accession>
<dbReference type="Proteomes" id="UP001241110">
    <property type="component" value="Unassembled WGS sequence"/>
</dbReference>
<sequence length="191" mass="22408">MGLDIFIHTKPFMDPTAPTQEDHRLSRYFCNLMCLWDINSDLKQIEDISGIDLLPLYHMLQYVYLEEDEIEFYLEEEAVSKSDRRGVLRDIRKGKKILENNIDKVLQTVTELIEKLNQVEDLPWSLASTYSEYMATKENSYFSHFTIDTEDIDKGKDNNFGQDLRNFKRFLEYAKNCGVTTVWFGFGGLFA</sequence>
<evidence type="ECO:0000313" key="3">
    <source>
        <dbReference type="Proteomes" id="UP001241110"/>
    </source>
</evidence>
<keyword evidence="1" id="KW-0175">Coiled coil</keyword>
<feature type="coiled-coil region" evidence="1">
    <location>
        <begin position="95"/>
        <end position="122"/>
    </location>
</feature>
<dbReference type="AlphaFoldDB" id="A0AAE3QKE9"/>
<comment type="caution">
    <text evidence="2">The sequence shown here is derived from an EMBL/GenBank/DDBJ whole genome shotgun (WGS) entry which is preliminary data.</text>
</comment>
<dbReference type="RefSeq" id="WP_313976818.1">
    <property type="nucleotide sequence ID" value="NZ_JASJOS010000003.1"/>
</dbReference>
<name>A0AAE3QKE9_9BACT</name>
<dbReference type="EMBL" id="JASJOS010000003">
    <property type="protein sequence ID" value="MDJ1480246.1"/>
    <property type="molecule type" value="Genomic_DNA"/>
</dbReference>
<gene>
    <name evidence="2" type="ORF">QNI16_07100</name>
</gene>
<protein>
    <submittedName>
        <fullName evidence="2">Uncharacterized protein</fullName>
    </submittedName>
</protein>
<organism evidence="2 3">
    <name type="scientific">Xanthocytophaga flava</name>
    <dbReference type="NCBI Taxonomy" id="3048013"/>
    <lineage>
        <taxon>Bacteria</taxon>
        <taxon>Pseudomonadati</taxon>
        <taxon>Bacteroidota</taxon>
        <taxon>Cytophagia</taxon>
        <taxon>Cytophagales</taxon>
        <taxon>Rhodocytophagaceae</taxon>
        <taxon>Xanthocytophaga</taxon>
    </lineage>
</organism>
<proteinExistence type="predicted"/>
<evidence type="ECO:0000313" key="2">
    <source>
        <dbReference type="EMBL" id="MDJ1480246.1"/>
    </source>
</evidence>